<dbReference type="FunFam" id="1.10.150.20:FF:000003">
    <property type="entry name" value="DNA polymerase I"/>
    <property type="match status" value="1"/>
</dbReference>
<evidence type="ECO:0000256" key="10">
    <source>
        <dbReference type="ARBA" id="ARBA00049244"/>
    </source>
</evidence>
<dbReference type="InterPro" id="IPR020045">
    <property type="entry name" value="DNA_polI_H3TH"/>
</dbReference>
<dbReference type="AlphaFoldDB" id="A0A1F6FIA5"/>
<protein>
    <recommendedName>
        <fullName evidence="2">DNA-directed DNA polymerase</fullName>
        <ecNumber evidence="2">2.7.7.7</ecNumber>
    </recommendedName>
</protein>
<dbReference type="FunFam" id="1.10.150.20:FF:000002">
    <property type="entry name" value="DNA polymerase I"/>
    <property type="match status" value="1"/>
</dbReference>
<name>A0A1F6FIA5_9BACT</name>
<dbReference type="InterPro" id="IPR008918">
    <property type="entry name" value="HhH2"/>
</dbReference>
<dbReference type="InterPro" id="IPR043502">
    <property type="entry name" value="DNA/RNA_pol_sf"/>
</dbReference>
<dbReference type="InterPro" id="IPR001098">
    <property type="entry name" value="DNA-dir_DNA_pol_A_palm_dom"/>
</dbReference>
<dbReference type="InterPro" id="IPR020046">
    <property type="entry name" value="5-3_exonucl_a-hlix_arch_N"/>
</dbReference>
<keyword evidence="5" id="KW-0235">DNA replication</keyword>
<evidence type="ECO:0000256" key="7">
    <source>
        <dbReference type="ARBA" id="ARBA00022932"/>
    </source>
</evidence>
<dbReference type="CDD" id="cd09859">
    <property type="entry name" value="PIN_53EXO"/>
    <property type="match status" value="1"/>
</dbReference>
<evidence type="ECO:0000313" key="13">
    <source>
        <dbReference type="EMBL" id="OGG85587.1"/>
    </source>
</evidence>
<dbReference type="Proteomes" id="UP000177395">
    <property type="component" value="Unassembled WGS sequence"/>
</dbReference>
<dbReference type="GO" id="GO:0006302">
    <property type="term" value="P:double-strand break repair"/>
    <property type="evidence" value="ECO:0007669"/>
    <property type="project" value="TreeGrafter"/>
</dbReference>
<dbReference type="InterPro" id="IPR002298">
    <property type="entry name" value="DNA_polymerase_A"/>
</dbReference>
<evidence type="ECO:0000259" key="11">
    <source>
        <dbReference type="SMART" id="SM00475"/>
    </source>
</evidence>
<evidence type="ECO:0000313" key="14">
    <source>
        <dbReference type="Proteomes" id="UP000177395"/>
    </source>
</evidence>
<dbReference type="PANTHER" id="PTHR10133">
    <property type="entry name" value="DNA POLYMERASE I"/>
    <property type="match status" value="1"/>
</dbReference>
<comment type="similarity">
    <text evidence="1">Belongs to the DNA polymerase type-A family.</text>
</comment>
<evidence type="ECO:0000256" key="1">
    <source>
        <dbReference type="ARBA" id="ARBA00007705"/>
    </source>
</evidence>
<evidence type="ECO:0000256" key="2">
    <source>
        <dbReference type="ARBA" id="ARBA00012417"/>
    </source>
</evidence>
<dbReference type="SMART" id="SM00482">
    <property type="entry name" value="POLAc"/>
    <property type="match status" value="1"/>
</dbReference>
<dbReference type="Pfam" id="PF02739">
    <property type="entry name" value="5_3_exonuc_N"/>
    <property type="match status" value="1"/>
</dbReference>
<keyword evidence="7" id="KW-0239">DNA-directed DNA polymerase</keyword>
<dbReference type="SMART" id="SM00475">
    <property type="entry name" value="53EXOc"/>
    <property type="match status" value="1"/>
</dbReference>
<evidence type="ECO:0000256" key="8">
    <source>
        <dbReference type="ARBA" id="ARBA00023125"/>
    </source>
</evidence>
<comment type="catalytic activity">
    <reaction evidence="10">
        <text>DNA(n) + a 2'-deoxyribonucleoside 5'-triphosphate = DNA(n+1) + diphosphate</text>
        <dbReference type="Rhea" id="RHEA:22508"/>
        <dbReference type="Rhea" id="RHEA-COMP:17339"/>
        <dbReference type="Rhea" id="RHEA-COMP:17340"/>
        <dbReference type="ChEBI" id="CHEBI:33019"/>
        <dbReference type="ChEBI" id="CHEBI:61560"/>
        <dbReference type="ChEBI" id="CHEBI:173112"/>
        <dbReference type="EC" id="2.7.7.7"/>
    </reaction>
</comment>
<feature type="domain" description="5'-3' exonuclease" evidence="11">
    <location>
        <begin position="6"/>
        <end position="277"/>
    </location>
</feature>
<evidence type="ECO:0000256" key="9">
    <source>
        <dbReference type="ARBA" id="ARBA00023204"/>
    </source>
</evidence>
<dbReference type="GO" id="GO:0003887">
    <property type="term" value="F:DNA-directed DNA polymerase activity"/>
    <property type="evidence" value="ECO:0007669"/>
    <property type="project" value="UniProtKB-KW"/>
</dbReference>
<dbReference type="GO" id="GO:0003677">
    <property type="term" value="F:DNA binding"/>
    <property type="evidence" value="ECO:0007669"/>
    <property type="project" value="UniProtKB-KW"/>
</dbReference>
<dbReference type="GO" id="GO:0006261">
    <property type="term" value="P:DNA-templated DNA replication"/>
    <property type="evidence" value="ECO:0007669"/>
    <property type="project" value="InterPro"/>
</dbReference>
<dbReference type="Gene3D" id="3.40.50.1010">
    <property type="entry name" value="5'-nuclease"/>
    <property type="match status" value="1"/>
</dbReference>
<dbReference type="Gene3D" id="1.10.150.20">
    <property type="entry name" value="5' to 3' exonuclease, C-terminal subdomain"/>
    <property type="match status" value="2"/>
</dbReference>
<dbReference type="SUPFAM" id="SSF56672">
    <property type="entry name" value="DNA/RNA polymerases"/>
    <property type="match status" value="1"/>
</dbReference>
<dbReference type="SUPFAM" id="SSF88723">
    <property type="entry name" value="PIN domain-like"/>
    <property type="match status" value="1"/>
</dbReference>
<evidence type="ECO:0000259" key="12">
    <source>
        <dbReference type="SMART" id="SM00482"/>
    </source>
</evidence>
<gene>
    <name evidence="13" type="ORF">A2392_02325</name>
</gene>
<comment type="caution">
    <text evidence="13">The sequence shown here is derived from an EMBL/GenBank/DDBJ whole genome shotgun (WGS) entry which is preliminary data.</text>
</comment>
<dbReference type="SUPFAM" id="SSF47807">
    <property type="entry name" value="5' to 3' exonuclease, C-terminal subdomain"/>
    <property type="match status" value="1"/>
</dbReference>
<dbReference type="PRINTS" id="PR00868">
    <property type="entry name" value="DNAPOLI"/>
</dbReference>
<dbReference type="Gene3D" id="1.20.1060.10">
    <property type="entry name" value="Taq DNA Polymerase, Chain T, domain 4"/>
    <property type="match status" value="1"/>
</dbReference>
<reference evidence="13 14" key="1">
    <citation type="journal article" date="2016" name="Nat. Commun.">
        <title>Thousands of microbial genomes shed light on interconnected biogeochemical processes in an aquifer system.</title>
        <authorList>
            <person name="Anantharaman K."/>
            <person name="Brown C.T."/>
            <person name="Hug L.A."/>
            <person name="Sharon I."/>
            <person name="Castelle C.J."/>
            <person name="Probst A.J."/>
            <person name="Thomas B.C."/>
            <person name="Singh A."/>
            <person name="Wilkins M.J."/>
            <person name="Karaoz U."/>
            <person name="Brodie E.L."/>
            <person name="Williams K.H."/>
            <person name="Hubbard S.S."/>
            <person name="Banfield J.F."/>
        </authorList>
    </citation>
    <scope>NUCLEOTIDE SEQUENCE [LARGE SCALE GENOMIC DNA]</scope>
</reference>
<keyword evidence="9" id="KW-0234">DNA repair</keyword>
<dbReference type="STRING" id="1798531.A2392_02325"/>
<dbReference type="CDD" id="cd09898">
    <property type="entry name" value="H3TH_53EXO"/>
    <property type="match status" value="1"/>
</dbReference>
<accession>A0A1F6FIA5</accession>
<evidence type="ECO:0000256" key="6">
    <source>
        <dbReference type="ARBA" id="ARBA00022763"/>
    </source>
</evidence>
<dbReference type="Gene3D" id="3.30.70.370">
    <property type="match status" value="1"/>
</dbReference>
<proteinExistence type="inferred from homology"/>
<evidence type="ECO:0000256" key="3">
    <source>
        <dbReference type="ARBA" id="ARBA00022679"/>
    </source>
</evidence>
<sequence length="794" mass="88857">MKSKDKKTLVLLDAHAILHRAYHALPEFTSPKGEPTGALFGMVSILIKIIEDLKPDFVVACYDLPEPTYRHQAFEGYKAKRAKTDDSLIDQIERSRDLLRVLNIPIYEHPGFEADDMLGTIVKKLEKEKDLDIIIASGDMDTLQLIEGERVRVFTQRKGAEVVMFDEKAVKQKFGFAPVLTIDFKGLRGDASDNIPGVPGVGEGSALKLVGTFGTIEKIYIAIKKYGTEGVAKRSGVQKRFVDKVAAHEEDAHFSKMLATIRTDAPIEFELSEQPWRDGVDTGAALALMSELGFRSPTARFKQLMNIKEDVQSSGDVSQSQIAEAAVMLWLLESDRTNPTYEDIIDYGRSFFGTTTWSDIVKKLEEALKDQGLWDVFALIDKPLLPVIDKMNATGIRLDVDYLKELSDSFHTELAALQKNIFKLAGEEFNINSPKQLGVVIYDKLGLSPARAKKTATGARSTRESELSQMLDSHPIISELLRYRELSKLVSTYVDNLPKMVGEDGRLRTTFLPTGTVTGRIGSRDPNLQNIPIRTEEGQKVRHAFVASSGYKLVSIDYSQIELRLAAILSDDERLIDIFKRGEDVHRGVAVRVFGVAPDSVTTDQRRAAKVINFGILYGMGVNALRQNLGEGTSREEAQEFLNAYFNTFTRLAEYLEETKAFARKNGYTETMFGRRRYFPGITSYAPMLRASAERMAINAPIQGTEGDLLRLALLALDQYITKHKLEGDVKMLLQVHDELVFEIKEDLVEEVVPELARIMSEVLKDKDTKGVPINVEAKLGDNWAEMKKVEISN</sequence>
<organism evidence="13 14">
    <name type="scientific">Candidatus Kaiserbacteria bacterium RIFOXYB1_FULL_46_14</name>
    <dbReference type="NCBI Taxonomy" id="1798531"/>
    <lineage>
        <taxon>Bacteria</taxon>
        <taxon>Candidatus Kaiseribacteriota</taxon>
    </lineage>
</organism>
<dbReference type="CDD" id="cd08637">
    <property type="entry name" value="DNA_pol_A_pol_I_C"/>
    <property type="match status" value="1"/>
</dbReference>
<dbReference type="InterPro" id="IPR019760">
    <property type="entry name" value="DNA-dir_DNA_pol_A_CS"/>
</dbReference>
<dbReference type="PANTHER" id="PTHR10133:SF27">
    <property type="entry name" value="DNA POLYMERASE NU"/>
    <property type="match status" value="1"/>
</dbReference>
<dbReference type="EC" id="2.7.7.7" evidence="2"/>
<dbReference type="Pfam" id="PF00476">
    <property type="entry name" value="DNA_pol_A"/>
    <property type="match status" value="1"/>
</dbReference>
<evidence type="ECO:0000256" key="5">
    <source>
        <dbReference type="ARBA" id="ARBA00022705"/>
    </source>
</evidence>
<dbReference type="InterPro" id="IPR002421">
    <property type="entry name" value="5-3_exonuclease"/>
</dbReference>
<keyword evidence="3" id="KW-0808">Transferase</keyword>
<dbReference type="PROSITE" id="PS00447">
    <property type="entry name" value="DNA_POLYMERASE_A"/>
    <property type="match status" value="1"/>
</dbReference>
<feature type="domain" description="DNA-directed DNA polymerase family A palm" evidence="12">
    <location>
        <begin position="538"/>
        <end position="748"/>
    </location>
</feature>
<keyword evidence="4" id="KW-0548">Nucleotidyltransferase</keyword>
<dbReference type="EMBL" id="MFMS01000006">
    <property type="protein sequence ID" value="OGG85587.1"/>
    <property type="molecule type" value="Genomic_DNA"/>
</dbReference>
<evidence type="ECO:0000256" key="4">
    <source>
        <dbReference type="ARBA" id="ARBA00022695"/>
    </source>
</evidence>
<dbReference type="GO" id="GO:0008409">
    <property type="term" value="F:5'-3' exonuclease activity"/>
    <property type="evidence" value="ECO:0007669"/>
    <property type="project" value="InterPro"/>
</dbReference>
<dbReference type="InterPro" id="IPR029060">
    <property type="entry name" value="PIN-like_dom_sf"/>
</dbReference>
<dbReference type="SMART" id="SM00279">
    <property type="entry name" value="HhH2"/>
    <property type="match status" value="1"/>
</dbReference>
<keyword evidence="8" id="KW-0238">DNA-binding</keyword>
<dbReference type="FunFam" id="1.20.1060.10:FF:000001">
    <property type="entry name" value="DNA polymerase I"/>
    <property type="match status" value="1"/>
</dbReference>
<keyword evidence="6" id="KW-0227">DNA damage</keyword>
<dbReference type="Pfam" id="PF01367">
    <property type="entry name" value="5_3_exonuc"/>
    <property type="match status" value="1"/>
</dbReference>
<dbReference type="InterPro" id="IPR036279">
    <property type="entry name" value="5-3_exonuclease_C_sf"/>
</dbReference>